<dbReference type="AlphaFoldDB" id="A0A6J4PH75"/>
<feature type="non-terminal residue" evidence="2">
    <location>
        <position position="42"/>
    </location>
</feature>
<sequence>GSSGLRVGIGGHGGHGWPCKGRDHHELLQGSVQGRGGLHRWR</sequence>
<gene>
    <name evidence="2" type="ORF">AVDCRST_MAG15-1933</name>
</gene>
<evidence type="ECO:0000313" key="2">
    <source>
        <dbReference type="EMBL" id="CAA9416044.1"/>
    </source>
</evidence>
<accession>A0A6J4PH75</accession>
<dbReference type="EMBL" id="CADCUU010000271">
    <property type="protein sequence ID" value="CAA9416044.1"/>
    <property type="molecule type" value="Genomic_DNA"/>
</dbReference>
<feature type="non-terminal residue" evidence="2">
    <location>
        <position position="1"/>
    </location>
</feature>
<proteinExistence type="predicted"/>
<feature type="region of interest" description="Disordered" evidence="1">
    <location>
        <begin position="1"/>
        <end position="23"/>
    </location>
</feature>
<organism evidence="2">
    <name type="scientific">uncultured Rubellimicrobium sp</name>
    <dbReference type="NCBI Taxonomy" id="543078"/>
    <lineage>
        <taxon>Bacteria</taxon>
        <taxon>Pseudomonadati</taxon>
        <taxon>Pseudomonadota</taxon>
        <taxon>Alphaproteobacteria</taxon>
        <taxon>Rhodobacterales</taxon>
        <taxon>Roseobacteraceae</taxon>
        <taxon>Rubellimicrobium</taxon>
        <taxon>environmental samples</taxon>
    </lineage>
</organism>
<feature type="compositionally biased region" description="Gly residues" evidence="1">
    <location>
        <begin position="1"/>
        <end position="16"/>
    </location>
</feature>
<evidence type="ECO:0000256" key="1">
    <source>
        <dbReference type="SAM" id="MobiDB-lite"/>
    </source>
</evidence>
<reference evidence="2" key="1">
    <citation type="submission" date="2020-02" db="EMBL/GenBank/DDBJ databases">
        <authorList>
            <person name="Meier V. D."/>
        </authorList>
    </citation>
    <scope>NUCLEOTIDE SEQUENCE</scope>
    <source>
        <strain evidence="2">AVDCRST_MAG15</strain>
    </source>
</reference>
<name>A0A6J4PH75_9RHOB</name>
<protein>
    <submittedName>
        <fullName evidence="2">Uncharacterized protein</fullName>
    </submittedName>
</protein>